<evidence type="ECO:0000256" key="5">
    <source>
        <dbReference type="ARBA" id="ARBA00022692"/>
    </source>
</evidence>
<keyword evidence="7 10" id="KW-0472">Membrane</keyword>
<dbReference type="GO" id="GO:0004190">
    <property type="term" value="F:aspartic-type endopeptidase activity"/>
    <property type="evidence" value="ECO:0007669"/>
    <property type="project" value="UniProtKB-EC"/>
</dbReference>
<dbReference type="Pfam" id="PF06750">
    <property type="entry name" value="A24_N_bact"/>
    <property type="match status" value="1"/>
</dbReference>
<dbReference type="GO" id="GO:0008168">
    <property type="term" value="F:methyltransferase activity"/>
    <property type="evidence" value="ECO:0007669"/>
    <property type="project" value="UniProtKB-KW"/>
</dbReference>
<evidence type="ECO:0000256" key="1">
    <source>
        <dbReference type="ARBA" id="ARBA00004429"/>
    </source>
</evidence>
<dbReference type="InterPro" id="IPR050882">
    <property type="entry name" value="Prepilin_peptidase/N-MTase"/>
</dbReference>
<feature type="domain" description="Prepilin peptidase A24 N-terminal" evidence="12">
    <location>
        <begin position="13"/>
        <end position="88"/>
    </location>
</feature>
<feature type="transmembrane region" description="Helical" evidence="10">
    <location>
        <begin position="190"/>
        <end position="216"/>
    </location>
</feature>
<organism evidence="13 14">
    <name type="scientific">Stakelama marina</name>
    <dbReference type="NCBI Taxonomy" id="2826939"/>
    <lineage>
        <taxon>Bacteria</taxon>
        <taxon>Pseudomonadati</taxon>
        <taxon>Pseudomonadota</taxon>
        <taxon>Alphaproteobacteria</taxon>
        <taxon>Sphingomonadales</taxon>
        <taxon>Sphingomonadaceae</taxon>
        <taxon>Stakelama</taxon>
    </lineage>
</organism>
<dbReference type="InterPro" id="IPR014032">
    <property type="entry name" value="Peptidase_A24A_bac"/>
</dbReference>
<evidence type="ECO:0000313" key="13">
    <source>
        <dbReference type="EMBL" id="MBR0551351.1"/>
    </source>
</evidence>
<dbReference type="RefSeq" id="WP_284052634.1">
    <property type="nucleotide sequence ID" value="NZ_JAGRQC010000001.1"/>
</dbReference>
<proteinExistence type="inferred from homology"/>
<evidence type="ECO:0000256" key="8">
    <source>
        <dbReference type="RuleBase" id="RU003793"/>
    </source>
</evidence>
<keyword evidence="9" id="KW-0645">Protease</keyword>
<dbReference type="EMBL" id="JAGRQC010000001">
    <property type="protein sequence ID" value="MBR0551351.1"/>
    <property type="molecule type" value="Genomic_DNA"/>
</dbReference>
<dbReference type="Gene3D" id="1.20.120.1220">
    <property type="match status" value="1"/>
</dbReference>
<keyword evidence="14" id="KW-1185">Reference proteome</keyword>
<keyword evidence="9" id="KW-0489">Methyltransferase</keyword>
<feature type="transmembrane region" description="Helical" evidence="10">
    <location>
        <begin position="126"/>
        <end position="146"/>
    </location>
</feature>
<feature type="domain" description="Prepilin type IV endopeptidase peptidase" evidence="11">
    <location>
        <begin position="106"/>
        <end position="213"/>
    </location>
</feature>
<accession>A0A8T4IAF8</accession>
<evidence type="ECO:0000256" key="10">
    <source>
        <dbReference type="SAM" id="Phobius"/>
    </source>
</evidence>
<dbReference type="EC" id="2.1.1.-" evidence="9"/>
<dbReference type="EC" id="3.4.23.43" evidence="9"/>
<dbReference type="GO" id="GO:0006465">
    <property type="term" value="P:signal peptide processing"/>
    <property type="evidence" value="ECO:0007669"/>
    <property type="project" value="TreeGrafter"/>
</dbReference>
<name>A0A8T4IAF8_9SPHN</name>
<protein>
    <recommendedName>
        <fullName evidence="9">Prepilin leader peptidase/N-methyltransferase</fullName>
        <ecNumber evidence="9">2.1.1.-</ecNumber>
        <ecNumber evidence="9">3.4.23.43</ecNumber>
    </recommendedName>
</protein>
<keyword evidence="9" id="KW-0808">Transferase</keyword>
<gene>
    <name evidence="13" type="ORF">J7S20_02390</name>
</gene>
<feature type="transmembrane region" description="Helical" evidence="10">
    <location>
        <begin position="6"/>
        <end position="29"/>
    </location>
</feature>
<dbReference type="GO" id="GO:0005886">
    <property type="term" value="C:plasma membrane"/>
    <property type="evidence" value="ECO:0007669"/>
    <property type="project" value="UniProtKB-SubCell"/>
</dbReference>
<feature type="transmembrane region" description="Helical" evidence="10">
    <location>
        <begin position="152"/>
        <end position="169"/>
    </location>
</feature>
<dbReference type="AlphaFoldDB" id="A0A8T4IAF8"/>
<keyword evidence="9" id="KW-0511">Multifunctional enzyme</keyword>
<evidence type="ECO:0000256" key="3">
    <source>
        <dbReference type="ARBA" id="ARBA00022475"/>
    </source>
</evidence>
<comment type="similarity">
    <text evidence="2 8">Belongs to the peptidase A24 family.</text>
</comment>
<comment type="function">
    <text evidence="9">Plays an essential role in type IV pili and type II pseudopili formation by proteolytically removing the leader sequence from substrate proteins and subsequently monomethylating the alpha-amino group of the newly exposed N-terminal phenylalanine.</text>
</comment>
<evidence type="ECO:0000256" key="6">
    <source>
        <dbReference type="ARBA" id="ARBA00022989"/>
    </source>
</evidence>
<keyword evidence="4" id="KW-0997">Cell inner membrane</keyword>
<comment type="catalytic activity">
    <reaction evidence="9">
        <text>Typically cleaves a -Gly-|-Phe- bond to release an N-terminal, basic peptide of 5-8 residues from type IV prepilin, and then N-methylates the new N-terminal amino group, the methyl donor being S-adenosyl-L-methionine.</text>
        <dbReference type="EC" id="3.4.23.43"/>
    </reaction>
</comment>
<feature type="transmembrane region" description="Helical" evidence="10">
    <location>
        <begin position="76"/>
        <end position="96"/>
    </location>
</feature>
<evidence type="ECO:0000313" key="14">
    <source>
        <dbReference type="Proteomes" id="UP000676996"/>
    </source>
</evidence>
<dbReference type="Proteomes" id="UP000676996">
    <property type="component" value="Unassembled WGS sequence"/>
</dbReference>
<evidence type="ECO:0000256" key="4">
    <source>
        <dbReference type="ARBA" id="ARBA00022519"/>
    </source>
</evidence>
<dbReference type="PRINTS" id="PR00864">
    <property type="entry name" value="PREPILNPTASE"/>
</dbReference>
<sequence>MADPVWWLVALGVLGLVFGSFIATVAIRWPEERSALRGRSECDGCGRTLTAAELIPLFSYAVQRGRCRECGAPIDWLHPLVELLGLAIGIGAAAVAPDWNGAAGAVFGWLLLMLAALDLRAFWLPNLLTGALALGGLATGLIGLAPPIEDRLIGGVAGFVVLWAVAALYRNVRGRHGLGGGDAKLMGGIGLWLGWHDLALLLFAASMIGLAAALILRLRRGRLSATDQLPLGTLLALAAFPCWMIQAIQ</sequence>
<dbReference type="InterPro" id="IPR010627">
    <property type="entry name" value="Prepilin_pept_A24_N"/>
</dbReference>
<dbReference type="InterPro" id="IPR000045">
    <property type="entry name" value="Prepilin_IV_endopep_pep"/>
</dbReference>
<evidence type="ECO:0000259" key="11">
    <source>
        <dbReference type="Pfam" id="PF01478"/>
    </source>
</evidence>
<dbReference type="Pfam" id="PF01478">
    <property type="entry name" value="Peptidase_A24"/>
    <property type="match status" value="1"/>
</dbReference>
<keyword evidence="9" id="KW-0378">Hydrolase</keyword>
<evidence type="ECO:0000256" key="7">
    <source>
        <dbReference type="ARBA" id="ARBA00023136"/>
    </source>
</evidence>
<dbReference type="PANTHER" id="PTHR30487">
    <property type="entry name" value="TYPE 4 PREPILIN-LIKE PROTEINS LEADER PEPTIDE-PROCESSING ENZYME"/>
    <property type="match status" value="1"/>
</dbReference>
<keyword evidence="3" id="KW-1003">Cell membrane</keyword>
<keyword evidence="6 10" id="KW-1133">Transmembrane helix</keyword>
<feature type="transmembrane region" description="Helical" evidence="10">
    <location>
        <begin position="228"/>
        <end position="248"/>
    </location>
</feature>
<keyword evidence="5 9" id="KW-0812">Transmembrane</keyword>
<evidence type="ECO:0000256" key="2">
    <source>
        <dbReference type="ARBA" id="ARBA00005801"/>
    </source>
</evidence>
<evidence type="ECO:0000259" key="12">
    <source>
        <dbReference type="Pfam" id="PF06750"/>
    </source>
</evidence>
<comment type="subcellular location">
    <subcellularLocation>
        <location evidence="1">Cell inner membrane</location>
        <topology evidence="1">Multi-pass membrane protein</topology>
    </subcellularLocation>
    <subcellularLocation>
        <location evidence="9">Cell membrane</location>
        <topology evidence="9">Multi-pass membrane protein</topology>
    </subcellularLocation>
</comment>
<evidence type="ECO:0000256" key="9">
    <source>
        <dbReference type="RuleBase" id="RU003794"/>
    </source>
</evidence>
<dbReference type="PANTHER" id="PTHR30487:SF0">
    <property type="entry name" value="PREPILIN LEADER PEPTIDASE_N-METHYLTRANSFERASE-RELATED"/>
    <property type="match status" value="1"/>
</dbReference>
<reference evidence="13" key="1">
    <citation type="submission" date="2021-04" db="EMBL/GenBank/DDBJ databases">
        <title>Ouciella asimina sp. nov., isolated from the surface seawater in the hydrothermal field of Okinawa Trough.</title>
        <authorList>
            <person name="Shuang W."/>
        </authorList>
    </citation>
    <scope>NUCLEOTIDE SEQUENCE</scope>
    <source>
        <strain evidence="13">LXI357</strain>
    </source>
</reference>
<dbReference type="GO" id="GO:0032259">
    <property type="term" value="P:methylation"/>
    <property type="evidence" value="ECO:0007669"/>
    <property type="project" value="UniProtKB-KW"/>
</dbReference>
<comment type="caution">
    <text evidence="13">The sequence shown here is derived from an EMBL/GenBank/DDBJ whole genome shotgun (WGS) entry which is preliminary data.</text>
</comment>